<feature type="region of interest" description="Disordered" evidence="1">
    <location>
        <begin position="1"/>
        <end position="38"/>
    </location>
</feature>
<dbReference type="Pfam" id="PF08387">
    <property type="entry name" value="FBD"/>
    <property type="match status" value="1"/>
</dbReference>
<dbReference type="InterPro" id="IPR055302">
    <property type="entry name" value="F-box_dom-containing"/>
</dbReference>
<reference evidence="3" key="2">
    <citation type="submission" date="2017-06" db="EMBL/GenBank/DDBJ databases">
        <title>WGS assembly of Brachypodium distachyon.</title>
        <authorList>
            <consortium name="The International Brachypodium Initiative"/>
            <person name="Lucas S."/>
            <person name="Harmon-Smith M."/>
            <person name="Lail K."/>
            <person name="Tice H."/>
            <person name="Grimwood J."/>
            <person name="Bruce D."/>
            <person name="Barry K."/>
            <person name="Shu S."/>
            <person name="Lindquist E."/>
            <person name="Wang M."/>
            <person name="Pitluck S."/>
            <person name="Vogel J.P."/>
            <person name="Garvin D.F."/>
            <person name="Mockler T.C."/>
            <person name="Schmutz J."/>
            <person name="Rokhsar D."/>
            <person name="Bevan M.W."/>
        </authorList>
    </citation>
    <scope>NUCLEOTIDE SEQUENCE</scope>
    <source>
        <strain evidence="3">Bd21</strain>
    </source>
</reference>
<dbReference type="EnsemblPlants" id="KQK04826">
    <property type="protein sequence ID" value="KQK04826"/>
    <property type="gene ID" value="BRADI_2g16180v3"/>
</dbReference>
<dbReference type="InterPro" id="IPR006566">
    <property type="entry name" value="FBD"/>
</dbReference>
<evidence type="ECO:0000313" key="4">
    <source>
        <dbReference type="EnsemblPlants" id="KQK04826"/>
    </source>
</evidence>
<dbReference type="Pfam" id="PF24758">
    <property type="entry name" value="LRR_At5g56370"/>
    <property type="match status" value="1"/>
</dbReference>
<dbReference type="SUPFAM" id="SSF81383">
    <property type="entry name" value="F-box domain"/>
    <property type="match status" value="1"/>
</dbReference>
<reference evidence="3 4" key="1">
    <citation type="journal article" date="2010" name="Nature">
        <title>Genome sequencing and analysis of the model grass Brachypodium distachyon.</title>
        <authorList>
            <consortium name="International Brachypodium Initiative"/>
        </authorList>
    </citation>
    <scope>NUCLEOTIDE SEQUENCE [LARGE SCALE GENOMIC DNA]</scope>
    <source>
        <strain evidence="3 4">Bd21</strain>
    </source>
</reference>
<gene>
    <name evidence="3" type="ORF">BRADI_2g16180v3</name>
</gene>
<dbReference type="PANTHER" id="PTHR32141:SF126">
    <property type="entry name" value="FBD DOMAIN-CONTAINING PROTEIN"/>
    <property type="match status" value="1"/>
</dbReference>
<name>A0A0Q3QTJ8_BRADI</name>
<dbReference type="Gene3D" id="3.80.10.10">
    <property type="entry name" value="Ribonuclease Inhibitor"/>
    <property type="match status" value="1"/>
</dbReference>
<reference evidence="4" key="3">
    <citation type="submission" date="2018-08" db="UniProtKB">
        <authorList>
            <consortium name="EnsemblPlants"/>
        </authorList>
    </citation>
    <scope>IDENTIFICATION</scope>
    <source>
        <strain evidence="4">cv. Bd21</strain>
    </source>
</reference>
<evidence type="ECO:0000313" key="3">
    <source>
        <dbReference type="EMBL" id="KQK04826.1"/>
    </source>
</evidence>
<dbReference type="InterPro" id="IPR036047">
    <property type="entry name" value="F-box-like_dom_sf"/>
</dbReference>
<dbReference type="InParanoid" id="A0A0Q3QTJ8"/>
<sequence>MEETEAAALRASKRGRSIPVDDQEKPPESGSRLDDPRSLEDLISNLPDAMLGTIISLLPTKDGMRIQVLSHRWLPLWRSAPLNLVADHHLANTPDVVFKILSDHQGPARCFSLHLAILGRRRGEIDGWLYSQSLDNLQEIRVTNKAAAQYILPSAMLRFAPTLCKVNLARCQFPNLVVSPSPNFPLLKQLILYEVIISENSLHNLLSECTTLDSLSLHFVNFGRLCISSLTIRSIMFNASWDTSQELVIENAPCLERLVSSNMLVSPTTVRFIQALDALRRPTTVRGKVDVSLTTKMHTMKIMFLDSVDPKFDEVVDFLRCFPCLERLHVSLYPEKGMDNLRKYDPWDLVECLELHLKKVVLRNYNGNNKAAIDFAKFLILNAKVLKEMKIEVISNRSDKRLQYHRRQLQVENRASQDARVELNRCGPRVMLSRYGHDFSRADVVARCSDTGDVRSRPPFRFGRGVGAGPPAIAGTVDEARRGWRKEVLESAC</sequence>
<feature type="compositionally biased region" description="Basic and acidic residues" evidence="1">
    <location>
        <begin position="22"/>
        <end position="38"/>
    </location>
</feature>
<organism evidence="3">
    <name type="scientific">Brachypodium distachyon</name>
    <name type="common">Purple false brome</name>
    <name type="synonym">Trachynia distachya</name>
    <dbReference type="NCBI Taxonomy" id="15368"/>
    <lineage>
        <taxon>Eukaryota</taxon>
        <taxon>Viridiplantae</taxon>
        <taxon>Streptophyta</taxon>
        <taxon>Embryophyta</taxon>
        <taxon>Tracheophyta</taxon>
        <taxon>Spermatophyta</taxon>
        <taxon>Magnoliopsida</taxon>
        <taxon>Liliopsida</taxon>
        <taxon>Poales</taxon>
        <taxon>Poaceae</taxon>
        <taxon>BOP clade</taxon>
        <taxon>Pooideae</taxon>
        <taxon>Stipodae</taxon>
        <taxon>Brachypodieae</taxon>
        <taxon>Brachypodium</taxon>
    </lineage>
</organism>
<dbReference type="EMBL" id="CM000881">
    <property type="protein sequence ID" value="KQK04826.1"/>
    <property type="molecule type" value="Genomic_DNA"/>
</dbReference>
<feature type="domain" description="FBD" evidence="2">
    <location>
        <begin position="351"/>
        <end position="424"/>
    </location>
</feature>
<dbReference type="SUPFAM" id="SSF52047">
    <property type="entry name" value="RNI-like"/>
    <property type="match status" value="1"/>
</dbReference>
<evidence type="ECO:0000259" key="2">
    <source>
        <dbReference type="SMART" id="SM00579"/>
    </source>
</evidence>
<dbReference type="AlphaFoldDB" id="A0A0Q3QTJ8"/>
<dbReference type="Proteomes" id="UP000008810">
    <property type="component" value="Chromosome 2"/>
</dbReference>
<evidence type="ECO:0000313" key="5">
    <source>
        <dbReference type="Proteomes" id="UP000008810"/>
    </source>
</evidence>
<keyword evidence="5" id="KW-1185">Reference proteome</keyword>
<accession>A0A0Q3QTJ8</accession>
<dbReference type="Gramene" id="KQK04826">
    <property type="protein sequence ID" value="KQK04826"/>
    <property type="gene ID" value="BRADI_2g16180v3"/>
</dbReference>
<proteinExistence type="predicted"/>
<dbReference type="OrthoDB" id="584579at2759"/>
<protein>
    <recommendedName>
        <fullName evidence="2">FBD domain-containing protein</fullName>
    </recommendedName>
</protein>
<evidence type="ECO:0000256" key="1">
    <source>
        <dbReference type="SAM" id="MobiDB-lite"/>
    </source>
</evidence>
<dbReference type="InterPro" id="IPR055411">
    <property type="entry name" value="LRR_FXL15/At3g58940/PEG3-like"/>
</dbReference>
<dbReference type="PANTHER" id="PTHR32141">
    <property type="match status" value="1"/>
</dbReference>
<dbReference type="SMART" id="SM00579">
    <property type="entry name" value="FBD"/>
    <property type="match status" value="1"/>
</dbReference>
<dbReference type="InterPro" id="IPR032675">
    <property type="entry name" value="LRR_dom_sf"/>
</dbReference>